<reference evidence="6" key="1">
    <citation type="submission" date="2023-03" db="EMBL/GenBank/DDBJ databases">
        <title>Massive genome expansion in bonnet fungi (Mycena s.s.) driven by repeated elements and novel gene families across ecological guilds.</title>
        <authorList>
            <consortium name="Lawrence Berkeley National Laboratory"/>
            <person name="Harder C.B."/>
            <person name="Miyauchi S."/>
            <person name="Viragh M."/>
            <person name="Kuo A."/>
            <person name="Thoen E."/>
            <person name="Andreopoulos B."/>
            <person name="Lu D."/>
            <person name="Skrede I."/>
            <person name="Drula E."/>
            <person name="Henrissat B."/>
            <person name="Morin E."/>
            <person name="Kohler A."/>
            <person name="Barry K."/>
            <person name="LaButti K."/>
            <person name="Morin E."/>
            <person name="Salamov A."/>
            <person name="Lipzen A."/>
            <person name="Mereny Z."/>
            <person name="Hegedus B."/>
            <person name="Baldrian P."/>
            <person name="Stursova M."/>
            <person name="Weitz H."/>
            <person name="Taylor A."/>
            <person name="Grigoriev I.V."/>
            <person name="Nagy L.G."/>
            <person name="Martin F."/>
            <person name="Kauserud H."/>
        </authorList>
    </citation>
    <scope>NUCLEOTIDE SEQUENCE</scope>
    <source>
        <strain evidence="6">CBHHK067</strain>
    </source>
</reference>
<dbReference type="InterPro" id="IPR050346">
    <property type="entry name" value="FMO-like"/>
</dbReference>
<accession>A0AAD7DAI3</accession>
<evidence type="ECO:0000256" key="3">
    <source>
        <dbReference type="ARBA" id="ARBA00022827"/>
    </source>
</evidence>
<organism evidence="6 7">
    <name type="scientific">Mycena rosella</name>
    <name type="common">Pink bonnet</name>
    <name type="synonym">Agaricus rosellus</name>
    <dbReference type="NCBI Taxonomy" id="1033263"/>
    <lineage>
        <taxon>Eukaryota</taxon>
        <taxon>Fungi</taxon>
        <taxon>Dikarya</taxon>
        <taxon>Basidiomycota</taxon>
        <taxon>Agaricomycotina</taxon>
        <taxon>Agaricomycetes</taxon>
        <taxon>Agaricomycetidae</taxon>
        <taxon>Agaricales</taxon>
        <taxon>Marasmiineae</taxon>
        <taxon>Mycenaceae</taxon>
        <taxon>Mycena</taxon>
    </lineage>
</organism>
<dbReference type="Pfam" id="PF00743">
    <property type="entry name" value="FMO-like"/>
    <property type="match status" value="2"/>
</dbReference>
<evidence type="ECO:0000313" key="6">
    <source>
        <dbReference type="EMBL" id="KAJ7686645.1"/>
    </source>
</evidence>
<keyword evidence="5" id="KW-0560">Oxidoreductase</keyword>
<dbReference type="PANTHER" id="PTHR23023">
    <property type="entry name" value="DIMETHYLANILINE MONOOXYGENASE"/>
    <property type="match status" value="1"/>
</dbReference>
<proteinExistence type="inferred from homology"/>
<dbReference type="InterPro" id="IPR036188">
    <property type="entry name" value="FAD/NAD-bd_sf"/>
</dbReference>
<dbReference type="GO" id="GO:0050660">
    <property type="term" value="F:flavin adenine dinucleotide binding"/>
    <property type="evidence" value="ECO:0007669"/>
    <property type="project" value="InterPro"/>
</dbReference>
<dbReference type="EMBL" id="JARKIE010000094">
    <property type="protein sequence ID" value="KAJ7686645.1"/>
    <property type="molecule type" value="Genomic_DNA"/>
</dbReference>
<name>A0AAD7DAI3_MYCRO</name>
<comment type="caution">
    <text evidence="6">The sequence shown here is derived from an EMBL/GenBank/DDBJ whole genome shotgun (WGS) entry which is preliminary data.</text>
</comment>
<evidence type="ECO:0000256" key="2">
    <source>
        <dbReference type="ARBA" id="ARBA00022630"/>
    </source>
</evidence>
<sequence length="472" mass="51333">MQVDQVKSICIVGAGAAGLAALKTVLDTPQFKANLWKPVIFEARSQVGGVWLPEDTPPTSELPATPLYDSLTTNLPHPVMCFPSFPFPPSTPVFPAAAHVQRYLEAYAAHFNLRPFIRLGTPVCDVRRASSKWTVRLGSDEILDFDLVIVANGHYRVPRYPAVPGLGAWLAANKASHSVWYRHPRHLGDKILVVGAGPSGTDIAAEMSGTCTTLVRSISGAAPEDSGHVKIRGRTTKFGANGQVHFEDGSVESGVDYCILATGYEVSVPFLSESLVHSGLPPPCPPLPGKLHNSTYHLFPLARHIFPIQSSFPPTSLAFMGLPVRVAPLPVMEAQAAAIAHFFAHPESFDADAEAQSVLARYAELGGDPAAIARLWSVFGFDEQFAYQDRLHEAAGADTRVPQWRKDGYAKKGVLRRFWVELERRGEADAWVRGVGRGGAHEWVDLLQRLLQAAEEWESTNPGERESTSPGV</sequence>
<keyword evidence="7" id="KW-1185">Reference proteome</keyword>
<keyword evidence="4" id="KW-0521">NADP</keyword>
<comment type="similarity">
    <text evidence="1">Belongs to the FMO family.</text>
</comment>
<dbReference type="InterPro" id="IPR000960">
    <property type="entry name" value="Flavin_mOase"/>
</dbReference>
<keyword evidence="3" id="KW-0274">FAD</keyword>
<dbReference type="InterPro" id="IPR020946">
    <property type="entry name" value="Flavin_mOase-like"/>
</dbReference>
<dbReference type="PRINTS" id="PR00370">
    <property type="entry name" value="FMOXYGENASE"/>
</dbReference>
<evidence type="ECO:0000256" key="5">
    <source>
        <dbReference type="ARBA" id="ARBA00023002"/>
    </source>
</evidence>
<protein>
    <recommendedName>
        <fullName evidence="8">FAD/NAD(P)-binding domain-containing protein</fullName>
    </recommendedName>
</protein>
<evidence type="ECO:0000256" key="1">
    <source>
        <dbReference type="ARBA" id="ARBA00009183"/>
    </source>
</evidence>
<dbReference type="GO" id="GO:0050661">
    <property type="term" value="F:NADP binding"/>
    <property type="evidence" value="ECO:0007669"/>
    <property type="project" value="InterPro"/>
</dbReference>
<evidence type="ECO:0000313" key="7">
    <source>
        <dbReference type="Proteomes" id="UP001221757"/>
    </source>
</evidence>
<dbReference type="GO" id="GO:0004499">
    <property type="term" value="F:N,N-dimethylaniline monooxygenase activity"/>
    <property type="evidence" value="ECO:0007669"/>
    <property type="project" value="InterPro"/>
</dbReference>
<dbReference type="Gene3D" id="3.50.50.60">
    <property type="entry name" value="FAD/NAD(P)-binding domain"/>
    <property type="match status" value="2"/>
</dbReference>
<keyword evidence="2" id="KW-0285">Flavoprotein</keyword>
<dbReference type="SUPFAM" id="SSF51905">
    <property type="entry name" value="FAD/NAD(P)-binding domain"/>
    <property type="match status" value="2"/>
</dbReference>
<dbReference type="Proteomes" id="UP001221757">
    <property type="component" value="Unassembled WGS sequence"/>
</dbReference>
<evidence type="ECO:0000256" key="4">
    <source>
        <dbReference type="ARBA" id="ARBA00022857"/>
    </source>
</evidence>
<evidence type="ECO:0008006" key="8">
    <source>
        <dbReference type="Google" id="ProtNLM"/>
    </source>
</evidence>
<dbReference type="AlphaFoldDB" id="A0AAD7DAI3"/>
<gene>
    <name evidence="6" type="ORF">B0H17DRAFT_1071395</name>
</gene>